<dbReference type="PROSITE" id="PS50088">
    <property type="entry name" value="ANK_REPEAT"/>
    <property type="match status" value="1"/>
</dbReference>
<evidence type="ECO:0000313" key="3">
    <source>
        <dbReference type="Proteomes" id="UP001057877"/>
    </source>
</evidence>
<evidence type="ECO:0000256" key="1">
    <source>
        <dbReference type="PROSITE-ProRule" id="PRU00023"/>
    </source>
</evidence>
<feature type="repeat" description="ANK" evidence="1">
    <location>
        <begin position="218"/>
        <end position="250"/>
    </location>
</feature>
<accession>A0ABY5S6R2</accession>
<proteinExistence type="predicted"/>
<dbReference type="Gene3D" id="1.25.40.20">
    <property type="entry name" value="Ankyrin repeat-containing domain"/>
    <property type="match status" value="1"/>
</dbReference>
<reference evidence="2" key="1">
    <citation type="submission" date="2022-01" db="EMBL/GenBank/DDBJ databases">
        <title>Paenibacillus spongiae sp. nov., isolated from marine sponge.</title>
        <authorList>
            <person name="Li Z."/>
            <person name="Zhang M."/>
        </authorList>
    </citation>
    <scope>NUCLEOTIDE SEQUENCE</scope>
    <source>
        <strain evidence="2">PHS-Z3</strain>
    </source>
</reference>
<dbReference type="SUPFAM" id="SSF48403">
    <property type="entry name" value="Ankyrin repeat"/>
    <property type="match status" value="1"/>
</dbReference>
<dbReference type="Pfam" id="PF12796">
    <property type="entry name" value="Ank_2"/>
    <property type="match status" value="1"/>
</dbReference>
<gene>
    <name evidence="2" type="ORF">L1F29_28950</name>
</gene>
<sequence length="279" mass="30554">MNSTPAYETLDPLFRRAVSAIDAGDVSELERLLAKHPSLIRDRMEYGEGYFRNPYLLWFIAENPIRNDKLPLNIVQVTRSILQAAERERVDSLEYQLDYAISLVCSGRVTRECGVQNDLIDVLVDAGADPQGALIPALAHRELAAVERLLERGARVTLPVAVCTGRMDDVLRLGQVASAGERQVSLTAAALYGQAHSLALVIALGVDLNAYSPPGFHEHATALHHAVDSGSLDAVKVLVEAGADLGIRDRIYQGTPLGWSEHFQHEEIAAYLRVIGEQK</sequence>
<dbReference type="RefSeq" id="WP_258385493.1">
    <property type="nucleotide sequence ID" value="NZ_CP091430.1"/>
</dbReference>
<dbReference type="PROSITE" id="PS50297">
    <property type="entry name" value="ANK_REP_REGION"/>
    <property type="match status" value="1"/>
</dbReference>
<dbReference type="EMBL" id="CP091430">
    <property type="protein sequence ID" value="UVI29404.1"/>
    <property type="molecule type" value="Genomic_DNA"/>
</dbReference>
<dbReference type="InterPro" id="IPR002110">
    <property type="entry name" value="Ankyrin_rpt"/>
</dbReference>
<evidence type="ECO:0000313" key="2">
    <source>
        <dbReference type="EMBL" id="UVI29404.1"/>
    </source>
</evidence>
<protein>
    <submittedName>
        <fullName evidence="2">Ankyrin repeat domain-containing protein</fullName>
    </submittedName>
</protein>
<name>A0ABY5S6R2_9BACL</name>
<keyword evidence="1" id="KW-0040">ANK repeat</keyword>
<keyword evidence="3" id="KW-1185">Reference proteome</keyword>
<dbReference type="InterPro" id="IPR036770">
    <property type="entry name" value="Ankyrin_rpt-contain_sf"/>
</dbReference>
<organism evidence="2 3">
    <name type="scientific">Paenibacillus spongiae</name>
    <dbReference type="NCBI Taxonomy" id="2909671"/>
    <lineage>
        <taxon>Bacteria</taxon>
        <taxon>Bacillati</taxon>
        <taxon>Bacillota</taxon>
        <taxon>Bacilli</taxon>
        <taxon>Bacillales</taxon>
        <taxon>Paenibacillaceae</taxon>
        <taxon>Paenibacillus</taxon>
    </lineage>
</organism>
<dbReference type="SMART" id="SM00248">
    <property type="entry name" value="ANK"/>
    <property type="match status" value="2"/>
</dbReference>
<dbReference type="Proteomes" id="UP001057877">
    <property type="component" value="Chromosome"/>
</dbReference>